<dbReference type="Proteomes" id="UP001316184">
    <property type="component" value="Chromosome"/>
</dbReference>
<reference evidence="6 7" key="1">
    <citation type="submission" date="2022-08" db="EMBL/GenBank/DDBJ databases">
        <title>novel species in genus Aeromicrobium.</title>
        <authorList>
            <person name="Ye L."/>
        </authorList>
    </citation>
    <scope>NUCLEOTIDE SEQUENCE [LARGE SCALE GENOMIC DNA]</scope>
    <source>
        <strain evidence="7">zg-Y1379</strain>
    </source>
</reference>
<dbReference type="InterPro" id="IPR027477">
    <property type="entry name" value="Succ_DH/fumarate_Rdtase_cat_sf"/>
</dbReference>
<dbReference type="Gene3D" id="3.90.700.10">
    <property type="entry name" value="Succinate dehydrogenase/fumarate reductase flavoprotein, catalytic domain"/>
    <property type="match status" value="1"/>
</dbReference>
<name>A0ABY5M7K2_9ACTN</name>
<evidence type="ECO:0000259" key="5">
    <source>
        <dbReference type="Pfam" id="PF00890"/>
    </source>
</evidence>
<keyword evidence="4" id="KW-0560">Oxidoreductase</keyword>
<dbReference type="SUPFAM" id="SSF56425">
    <property type="entry name" value="Succinate dehydrogenase/fumarate reductase flavoprotein, catalytic domain"/>
    <property type="match status" value="1"/>
</dbReference>
<evidence type="ECO:0000256" key="3">
    <source>
        <dbReference type="ARBA" id="ARBA00022827"/>
    </source>
</evidence>
<comment type="cofactor">
    <cofactor evidence="1">
        <name>FAD</name>
        <dbReference type="ChEBI" id="CHEBI:57692"/>
    </cofactor>
</comment>
<accession>A0ABY5M7K2</accession>
<dbReference type="PANTHER" id="PTHR43400">
    <property type="entry name" value="FUMARATE REDUCTASE"/>
    <property type="match status" value="1"/>
</dbReference>
<dbReference type="RefSeq" id="WP_232403504.1">
    <property type="nucleotide sequence ID" value="NZ_CP102173.1"/>
</dbReference>
<sequence length="482" mass="50276">MTVHEYDVVVVGAGVAGLSAACAAAESGARVAVVDRAPEAESGGNTRYTEAFLRMGSLDEVADGLEDTVVDDFMGHPDPSVVNEAALAHDRRSALYRAHHVVDPDYVAELAARAPETLAWMVGHGMRFDALPTPFLTTSTTRMAPVGGGLAILETMGKAARGLGVEFHFETTARSLLTSADGVVGVLAKGPGGAVRLYGRVVLASGGYQGNNELMARYHGDRAMTTRPVARGGNFNKGEGLEMALAVGAATAGNFSLFHAEPVDPRSGEPEAAIFCFPYGILVNTDGNRFVDEARGPIDAWYERTTRDIQAQTRGMGWVVLDQGSLRVPNIGSGIRTDQPPVRGATIAELAVRMGVPAAALEATVEAYNAACPEGHFDPLVPDGLATRGLVPAKSNWAQPLVEGPFVAYPIMAANVFTFGGLKTTAAAEVVDRDGSAIPGLWAAGEMTGLYYSNYTGSTSVLRGAVFGRIAGAAAARVGVPT</sequence>
<dbReference type="InterPro" id="IPR036188">
    <property type="entry name" value="FAD/NAD-bd_sf"/>
</dbReference>
<evidence type="ECO:0000256" key="4">
    <source>
        <dbReference type="ARBA" id="ARBA00023002"/>
    </source>
</evidence>
<feature type="domain" description="FAD-dependent oxidoreductase 2 FAD-binding" evidence="5">
    <location>
        <begin position="7"/>
        <end position="455"/>
    </location>
</feature>
<evidence type="ECO:0000256" key="2">
    <source>
        <dbReference type="ARBA" id="ARBA00022630"/>
    </source>
</evidence>
<keyword evidence="2" id="KW-0285">Flavoprotein</keyword>
<keyword evidence="3" id="KW-0274">FAD</keyword>
<organism evidence="6 7">
    <name type="scientific">Aeromicrobium wangtongii</name>
    <dbReference type="NCBI Taxonomy" id="2969247"/>
    <lineage>
        <taxon>Bacteria</taxon>
        <taxon>Bacillati</taxon>
        <taxon>Actinomycetota</taxon>
        <taxon>Actinomycetes</taxon>
        <taxon>Propionibacteriales</taxon>
        <taxon>Nocardioidaceae</taxon>
        <taxon>Aeromicrobium</taxon>
    </lineage>
</organism>
<dbReference type="InterPro" id="IPR003953">
    <property type="entry name" value="FAD-dep_OxRdtase_2_FAD-bd"/>
</dbReference>
<dbReference type="EMBL" id="CP102173">
    <property type="protein sequence ID" value="UUP13442.1"/>
    <property type="molecule type" value="Genomic_DNA"/>
</dbReference>
<dbReference type="SUPFAM" id="SSF51905">
    <property type="entry name" value="FAD/NAD(P)-binding domain"/>
    <property type="match status" value="1"/>
</dbReference>
<dbReference type="PANTHER" id="PTHR43400:SF7">
    <property type="entry name" value="FAD-DEPENDENT OXIDOREDUCTASE 2 FAD BINDING DOMAIN-CONTAINING PROTEIN"/>
    <property type="match status" value="1"/>
</dbReference>
<keyword evidence="7" id="KW-1185">Reference proteome</keyword>
<evidence type="ECO:0000256" key="1">
    <source>
        <dbReference type="ARBA" id="ARBA00001974"/>
    </source>
</evidence>
<dbReference type="Gene3D" id="3.50.50.60">
    <property type="entry name" value="FAD/NAD(P)-binding domain"/>
    <property type="match status" value="1"/>
</dbReference>
<dbReference type="PRINTS" id="PR00368">
    <property type="entry name" value="FADPNR"/>
</dbReference>
<protein>
    <submittedName>
        <fullName evidence="6">FAD-dependent oxidoreductase</fullName>
    </submittedName>
</protein>
<dbReference type="Pfam" id="PF00890">
    <property type="entry name" value="FAD_binding_2"/>
    <property type="match status" value="1"/>
</dbReference>
<evidence type="ECO:0000313" key="6">
    <source>
        <dbReference type="EMBL" id="UUP13442.1"/>
    </source>
</evidence>
<gene>
    <name evidence="6" type="ORF">NQV15_16565</name>
</gene>
<proteinExistence type="predicted"/>
<evidence type="ECO:0000313" key="7">
    <source>
        <dbReference type="Proteomes" id="UP001316184"/>
    </source>
</evidence>
<dbReference type="InterPro" id="IPR050315">
    <property type="entry name" value="FAD-oxidoreductase_2"/>
</dbReference>